<evidence type="ECO:0000259" key="10">
    <source>
        <dbReference type="PROSITE" id="PS50878"/>
    </source>
</evidence>
<keyword evidence="2" id="KW-0808">Transferase</keyword>
<gene>
    <name evidence="11" type="ORF">NH26_07695</name>
    <name evidence="12" type="ORF">NH26_19525</name>
</gene>
<dbReference type="InterPro" id="IPR043502">
    <property type="entry name" value="DNA/RNA_pol_sf"/>
</dbReference>
<reference evidence="12" key="2">
    <citation type="submission" date="2014-10" db="EMBL/GenBank/DDBJ databases">
        <authorList>
            <person name="Seo M.-J."/>
            <person name="Seok Y.J."/>
            <person name="Cha I.-T."/>
        </authorList>
    </citation>
    <scope>NUCLEOTIDE SEQUENCE</scope>
    <source>
        <strain evidence="12">WPAGA1</strain>
    </source>
</reference>
<dbReference type="GO" id="GO:0046872">
    <property type="term" value="F:metal ion binding"/>
    <property type="evidence" value="ECO:0007669"/>
    <property type="project" value="UniProtKB-KW"/>
</dbReference>
<dbReference type="EMBL" id="JRYR02000001">
    <property type="protein sequence ID" value="OHX68383.1"/>
    <property type="molecule type" value="Genomic_DNA"/>
</dbReference>
<dbReference type="Pfam" id="PF00078">
    <property type="entry name" value="RVT_1"/>
    <property type="match status" value="1"/>
</dbReference>
<keyword evidence="7" id="KW-0051">Antiviral defense</keyword>
<dbReference type="EC" id="2.7.7.49" evidence="1"/>
<comment type="caution">
    <text evidence="12">The sequence shown here is derived from an EMBL/GenBank/DDBJ whole genome shotgun (WGS) entry which is preliminary data.</text>
</comment>
<dbReference type="AlphaFoldDB" id="A0A1S1Z5E8"/>
<evidence type="ECO:0000313" key="11">
    <source>
        <dbReference type="EMBL" id="OHX66242.1"/>
    </source>
</evidence>
<evidence type="ECO:0000313" key="13">
    <source>
        <dbReference type="Proteomes" id="UP000179797"/>
    </source>
</evidence>
<sequence length="424" mass="49127">MIEKVVSKINMYNAYKRVFSNGGGAGVDGMTLDKLHFHLNKTWPIKKQLLLEGRFLPQPIKGVEIPKPNGKKRLLGIPTVEDRLIQQAMLQVLSPIFDKDFSTHSYGFRPNKSAHQALQTSLAYINNGYQKIIDIDLKSFFDEVDHSILLELVYRKVKCTIVMKLLRKFLRAPILIQGKLQKRQKGVPQGGPLSPLLSNIVLHELDQTLEARGLLFIRFADDFSIYTKSAKAAKRVGNSIYCFLKEHLKLPINREKSGLRKPHQFEVLGYTFVPSYKKGTKGKFQLVAKQKAWERLKYSLKEVTCKTKPMSFDERIKKLLEVQRGWVNYFKLGSIKLKLKKLDEWLRNRLRYCIWHDWKKPERKRKNLIRLGIPQGQAYAWSRTRKGGWAVAQSPILNTTITLGRLRQRGYISMIDIYTKATEK</sequence>
<dbReference type="InterPro" id="IPR000123">
    <property type="entry name" value="Reverse_transcriptase_msDNA"/>
</dbReference>
<dbReference type="STRING" id="915059.NH26_07695"/>
<comment type="similarity">
    <text evidence="8">Belongs to the bacterial reverse transcriptase family.</text>
</comment>
<keyword evidence="3" id="KW-0548">Nucleotidyltransferase</keyword>
<name>A0A1S1Z5E8_FLAPC</name>
<dbReference type="Pfam" id="PF08388">
    <property type="entry name" value="GIIM"/>
    <property type="match status" value="1"/>
</dbReference>
<keyword evidence="5" id="KW-0460">Magnesium</keyword>
<evidence type="ECO:0000256" key="7">
    <source>
        <dbReference type="ARBA" id="ARBA00023118"/>
    </source>
</evidence>
<dbReference type="Proteomes" id="UP000179797">
    <property type="component" value="Unassembled WGS sequence"/>
</dbReference>
<evidence type="ECO:0000256" key="5">
    <source>
        <dbReference type="ARBA" id="ARBA00022842"/>
    </source>
</evidence>
<reference evidence="12" key="3">
    <citation type="submission" date="2016-05" db="EMBL/GenBank/DDBJ databases">
        <title>Genome Fine Map of Flammeovirga pacifica.</title>
        <authorList>
            <person name="Gao B."/>
        </authorList>
    </citation>
    <scope>NUCLEOTIDE SEQUENCE</scope>
    <source>
        <strain evidence="12">WPAGA1</strain>
    </source>
</reference>
<evidence type="ECO:0000256" key="1">
    <source>
        <dbReference type="ARBA" id="ARBA00012493"/>
    </source>
</evidence>
<dbReference type="InterPro" id="IPR013597">
    <property type="entry name" value="Mat_intron_G2"/>
</dbReference>
<evidence type="ECO:0000256" key="4">
    <source>
        <dbReference type="ARBA" id="ARBA00022723"/>
    </source>
</evidence>
<organism evidence="12 13">
    <name type="scientific">Flammeovirga pacifica</name>
    <dbReference type="NCBI Taxonomy" id="915059"/>
    <lineage>
        <taxon>Bacteria</taxon>
        <taxon>Pseudomonadati</taxon>
        <taxon>Bacteroidota</taxon>
        <taxon>Cytophagia</taxon>
        <taxon>Cytophagales</taxon>
        <taxon>Flammeovirgaceae</taxon>
        <taxon>Flammeovirga</taxon>
    </lineage>
</organism>
<dbReference type="CDD" id="cd01651">
    <property type="entry name" value="RT_G2_intron"/>
    <property type="match status" value="1"/>
</dbReference>
<dbReference type="GO" id="GO:0051607">
    <property type="term" value="P:defense response to virus"/>
    <property type="evidence" value="ECO:0007669"/>
    <property type="project" value="UniProtKB-KW"/>
</dbReference>
<dbReference type="EMBL" id="JRYR02000001">
    <property type="protein sequence ID" value="OHX66242.1"/>
    <property type="molecule type" value="Genomic_DNA"/>
</dbReference>
<accession>A0A1S1Z5E8</accession>
<dbReference type="PANTHER" id="PTHR34047">
    <property type="entry name" value="NUCLEAR INTRON MATURASE 1, MITOCHONDRIAL-RELATED"/>
    <property type="match status" value="1"/>
</dbReference>
<dbReference type="GO" id="GO:0003723">
    <property type="term" value="F:RNA binding"/>
    <property type="evidence" value="ECO:0007669"/>
    <property type="project" value="InterPro"/>
</dbReference>
<dbReference type="NCBIfam" id="TIGR04416">
    <property type="entry name" value="group_II_RT_mat"/>
    <property type="match status" value="1"/>
</dbReference>
<evidence type="ECO:0000313" key="12">
    <source>
        <dbReference type="EMBL" id="OHX68383.1"/>
    </source>
</evidence>
<comment type="catalytic activity">
    <reaction evidence="9">
        <text>DNA(n) + a 2'-deoxyribonucleoside 5'-triphosphate = DNA(n+1) + diphosphate</text>
        <dbReference type="Rhea" id="RHEA:22508"/>
        <dbReference type="Rhea" id="RHEA-COMP:17339"/>
        <dbReference type="Rhea" id="RHEA-COMP:17340"/>
        <dbReference type="ChEBI" id="CHEBI:33019"/>
        <dbReference type="ChEBI" id="CHEBI:61560"/>
        <dbReference type="ChEBI" id="CHEBI:173112"/>
        <dbReference type="EC" id="2.7.7.49"/>
    </reaction>
</comment>
<dbReference type="PRINTS" id="PR00866">
    <property type="entry name" value="RNADNAPOLMS"/>
</dbReference>
<evidence type="ECO:0000256" key="3">
    <source>
        <dbReference type="ARBA" id="ARBA00022695"/>
    </source>
</evidence>
<dbReference type="SUPFAM" id="SSF56672">
    <property type="entry name" value="DNA/RNA polymerases"/>
    <property type="match status" value="1"/>
</dbReference>
<dbReference type="PANTHER" id="PTHR34047:SF8">
    <property type="entry name" value="PROTEIN YKFC"/>
    <property type="match status" value="1"/>
</dbReference>
<keyword evidence="6 12" id="KW-0695">RNA-directed DNA polymerase</keyword>
<dbReference type="InterPro" id="IPR051083">
    <property type="entry name" value="GrpII_Intron_Splice-Mob/Def"/>
</dbReference>
<dbReference type="InterPro" id="IPR000477">
    <property type="entry name" value="RT_dom"/>
</dbReference>
<dbReference type="InterPro" id="IPR030931">
    <property type="entry name" value="Group_II_RT_mat"/>
</dbReference>
<proteinExistence type="inferred from homology"/>
<reference evidence="12 13" key="1">
    <citation type="journal article" date="2012" name="Int. J. Syst. Evol. Microbiol.">
        <title>Flammeovirga pacifica sp. nov., isolated from deep-sea sediment.</title>
        <authorList>
            <person name="Xu H."/>
            <person name="Fu Y."/>
            <person name="Yang N."/>
            <person name="Ding Z."/>
            <person name="Lai Q."/>
            <person name="Zeng R."/>
        </authorList>
    </citation>
    <scope>NUCLEOTIDE SEQUENCE [LARGE SCALE GENOMIC DNA]</scope>
    <source>
        <strain evidence="13">DSM 24597 / LMG 26175 / WPAGA1</strain>
        <strain evidence="12">WPAGA1</strain>
    </source>
</reference>
<keyword evidence="13" id="KW-1185">Reference proteome</keyword>
<dbReference type="GO" id="GO:0003964">
    <property type="term" value="F:RNA-directed DNA polymerase activity"/>
    <property type="evidence" value="ECO:0007669"/>
    <property type="project" value="UniProtKB-KW"/>
</dbReference>
<keyword evidence="4" id="KW-0479">Metal-binding</keyword>
<evidence type="ECO:0000256" key="9">
    <source>
        <dbReference type="ARBA" id="ARBA00048173"/>
    </source>
</evidence>
<evidence type="ECO:0000256" key="6">
    <source>
        <dbReference type="ARBA" id="ARBA00022918"/>
    </source>
</evidence>
<evidence type="ECO:0000256" key="8">
    <source>
        <dbReference type="ARBA" id="ARBA00034120"/>
    </source>
</evidence>
<feature type="domain" description="Reverse transcriptase" evidence="10">
    <location>
        <begin position="46"/>
        <end position="272"/>
    </location>
</feature>
<dbReference type="OrthoDB" id="9780724at2"/>
<protein>
    <recommendedName>
        <fullName evidence="1">RNA-directed DNA polymerase</fullName>
        <ecNumber evidence="1">2.7.7.49</ecNumber>
    </recommendedName>
</protein>
<evidence type="ECO:0000256" key="2">
    <source>
        <dbReference type="ARBA" id="ARBA00022679"/>
    </source>
</evidence>
<dbReference type="PROSITE" id="PS50878">
    <property type="entry name" value="RT_POL"/>
    <property type="match status" value="1"/>
</dbReference>